<accession>A0ABP7PK10</accession>
<dbReference type="CDD" id="cd04301">
    <property type="entry name" value="NAT_SF"/>
    <property type="match status" value="1"/>
</dbReference>
<reference evidence="11" key="1">
    <citation type="journal article" date="2019" name="Int. J. Syst. Evol. Microbiol.">
        <title>The Global Catalogue of Microorganisms (GCM) 10K type strain sequencing project: providing services to taxonomists for standard genome sequencing and annotation.</title>
        <authorList>
            <consortium name="The Broad Institute Genomics Platform"/>
            <consortium name="The Broad Institute Genome Sequencing Center for Infectious Disease"/>
            <person name="Wu L."/>
            <person name="Ma J."/>
        </authorList>
    </citation>
    <scope>NUCLEOTIDE SEQUENCE [LARGE SCALE GENOMIC DNA]</scope>
    <source>
        <strain evidence="11">JCM 17555</strain>
    </source>
</reference>
<dbReference type="CDD" id="cd04237">
    <property type="entry name" value="AAK_NAGS-ABP"/>
    <property type="match status" value="1"/>
</dbReference>
<dbReference type="PROSITE" id="PS51186">
    <property type="entry name" value="GNAT"/>
    <property type="match status" value="1"/>
</dbReference>
<dbReference type="Gene3D" id="3.40.630.30">
    <property type="match status" value="1"/>
</dbReference>
<evidence type="ECO:0000256" key="4">
    <source>
        <dbReference type="ARBA" id="ARBA00022605"/>
    </source>
</evidence>
<dbReference type="Gene3D" id="3.40.1160.10">
    <property type="entry name" value="Acetylglutamate kinase-like"/>
    <property type="match status" value="1"/>
</dbReference>
<gene>
    <name evidence="8 10" type="primary">argA</name>
    <name evidence="10" type="ORF">GCM10022278_25850</name>
</gene>
<evidence type="ECO:0000313" key="10">
    <source>
        <dbReference type="EMBL" id="GAA3966858.1"/>
    </source>
</evidence>
<dbReference type="RefSeq" id="WP_344807003.1">
    <property type="nucleotide sequence ID" value="NZ_BAABBO010000011.1"/>
</dbReference>
<dbReference type="NCBIfam" id="NF003641">
    <property type="entry name" value="PRK05279.1"/>
    <property type="match status" value="1"/>
</dbReference>
<dbReference type="SUPFAM" id="SSF55729">
    <property type="entry name" value="Acyl-CoA N-acyltransferases (Nat)"/>
    <property type="match status" value="1"/>
</dbReference>
<dbReference type="PANTHER" id="PTHR30602">
    <property type="entry name" value="AMINO-ACID ACETYLTRANSFERASE"/>
    <property type="match status" value="1"/>
</dbReference>
<dbReference type="InterPro" id="IPR000182">
    <property type="entry name" value="GNAT_dom"/>
</dbReference>
<comment type="caution">
    <text evidence="10">The sequence shown here is derived from an EMBL/GenBank/DDBJ whole genome shotgun (WGS) entry which is preliminary data.</text>
</comment>
<protein>
    <recommendedName>
        <fullName evidence="8">Amino-acid acetyltransferase</fullName>
        <ecNumber evidence="8">2.3.1.1</ecNumber>
    </recommendedName>
    <alternativeName>
        <fullName evidence="8">N-acetylglutamate synthase</fullName>
        <shortName evidence="8">AGS</shortName>
        <shortName evidence="8">NAGS</shortName>
    </alternativeName>
</protein>
<evidence type="ECO:0000256" key="5">
    <source>
        <dbReference type="ARBA" id="ARBA00022679"/>
    </source>
</evidence>
<comment type="similarity">
    <text evidence="2 8">Belongs to the acetyltransferase family. ArgA subfamily.</text>
</comment>
<keyword evidence="11" id="KW-1185">Reference proteome</keyword>
<comment type="pathway">
    <text evidence="1 8">Amino-acid biosynthesis; L-arginine biosynthesis; N(2)-acetyl-L-ornithine from L-glutamate: step 1/4.</text>
</comment>
<dbReference type="Proteomes" id="UP001501337">
    <property type="component" value="Unassembled WGS sequence"/>
</dbReference>
<dbReference type="EC" id="2.3.1.1" evidence="8"/>
<dbReference type="PANTHER" id="PTHR30602:SF12">
    <property type="entry name" value="AMINO-ACID ACETYLTRANSFERASE NAGS1, CHLOROPLASTIC-RELATED"/>
    <property type="match status" value="1"/>
</dbReference>
<evidence type="ECO:0000256" key="7">
    <source>
        <dbReference type="ARBA" id="ARBA00048372"/>
    </source>
</evidence>
<keyword evidence="5 8" id="KW-0808">Transferase</keyword>
<evidence type="ECO:0000256" key="3">
    <source>
        <dbReference type="ARBA" id="ARBA00022571"/>
    </source>
</evidence>
<evidence type="ECO:0000313" key="11">
    <source>
        <dbReference type="Proteomes" id="UP001501337"/>
    </source>
</evidence>
<dbReference type="InterPro" id="IPR016181">
    <property type="entry name" value="Acyl_CoA_acyltransferase"/>
</dbReference>
<proteinExistence type="inferred from homology"/>
<dbReference type="Pfam" id="PF00583">
    <property type="entry name" value="Acetyltransf_1"/>
    <property type="match status" value="1"/>
</dbReference>
<evidence type="ECO:0000256" key="2">
    <source>
        <dbReference type="ARBA" id="ARBA00009145"/>
    </source>
</evidence>
<dbReference type="EMBL" id="BAABBO010000011">
    <property type="protein sequence ID" value="GAA3966858.1"/>
    <property type="molecule type" value="Genomic_DNA"/>
</dbReference>
<evidence type="ECO:0000259" key="9">
    <source>
        <dbReference type="PROSITE" id="PS51186"/>
    </source>
</evidence>
<keyword evidence="3 8" id="KW-0055">Arginine biosynthesis</keyword>
<dbReference type="InterPro" id="IPR001048">
    <property type="entry name" value="Asp/Glu/Uridylate_kinase"/>
</dbReference>
<feature type="domain" description="N-acetyltransferase" evidence="9">
    <location>
        <begin position="303"/>
        <end position="450"/>
    </location>
</feature>
<dbReference type="HAMAP" id="MF_01105">
    <property type="entry name" value="N_acetyl_glu_synth"/>
    <property type="match status" value="1"/>
</dbReference>
<dbReference type="NCBIfam" id="TIGR01890">
    <property type="entry name" value="N-Ac-Glu-synth"/>
    <property type="match status" value="1"/>
</dbReference>
<keyword evidence="4 8" id="KW-0028">Amino-acid biosynthesis</keyword>
<name>A0ABP7PK10_9GAMM</name>
<dbReference type="PIRSF" id="PIRSF000423">
    <property type="entry name" value="ArgA"/>
    <property type="match status" value="1"/>
</dbReference>
<dbReference type="InterPro" id="IPR033719">
    <property type="entry name" value="NAGS_kin"/>
</dbReference>
<comment type="catalytic activity">
    <reaction evidence="7 8">
        <text>L-glutamate + acetyl-CoA = N-acetyl-L-glutamate + CoA + H(+)</text>
        <dbReference type="Rhea" id="RHEA:24292"/>
        <dbReference type="ChEBI" id="CHEBI:15378"/>
        <dbReference type="ChEBI" id="CHEBI:29985"/>
        <dbReference type="ChEBI" id="CHEBI:44337"/>
        <dbReference type="ChEBI" id="CHEBI:57287"/>
        <dbReference type="ChEBI" id="CHEBI:57288"/>
        <dbReference type="EC" id="2.3.1.1"/>
    </reaction>
</comment>
<dbReference type="InterPro" id="IPR010167">
    <property type="entry name" value="NH2A_AcTrfase"/>
</dbReference>
<dbReference type="Pfam" id="PF00696">
    <property type="entry name" value="AA_kinase"/>
    <property type="match status" value="1"/>
</dbReference>
<keyword evidence="8" id="KW-0963">Cytoplasm</keyword>
<organism evidence="10 11">
    <name type="scientific">Allohahella marinimesophila</name>
    <dbReference type="NCBI Taxonomy" id="1054972"/>
    <lineage>
        <taxon>Bacteria</taxon>
        <taxon>Pseudomonadati</taxon>
        <taxon>Pseudomonadota</taxon>
        <taxon>Gammaproteobacteria</taxon>
        <taxon>Oceanospirillales</taxon>
        <taxon>Hahellaceae</taxon>
        <taxon>Allohahella</taxon>
    </lineage>
</organism>
<sequence length="450" mass="50033">MNDGTKDQLSWFRGVAPYINAYRGATVIVLVSGELLLQNDEAGMRQTRRLMEDIALLNSLGLKIVCVYGARPQIDERLRQGGIDSQIHMDLRVTDVTTLAHLTEAVGRLQTELQARLTQSLSSTPLRNNQVSVAGGNFIIARPIGVVDGVDFEHTGIVRRVDTQSIRALLDLGQIVLLGPLGYSPTGEVFNLASEDVAASVAIALHAEKLVILSEQDGLLNPEGQLVRETSVAEAMQMIDAFEASDARSAFRHERRRLLAACRALQKGTRRVHIINGTRDGALIQEIYTRDGIGTMITDQSYETFRAAVIDDAAGILNIIRPLEEQGVLVKRDRERLEREIGNFMIVERDGLIIGCAALYFYPEYAAAELACVAVDQAYQTGGRGDRLLQHAERKARELGAKQVFVLTTQTAHWFLERGFRVAGLDELPLEKQRLYNFQRRSKVFMKHLD</sequence>
<keyword evidence="6 8" id="KW-0012">Acyltransferase</keyword>
<dbReference type="SUPFAM" id="SSF53633">
    <property type="entry name" value="Carbamate kinase-like"/>
    <property type="match status" value="1"/>
</dbReference>
<evidence type="ECO:0000256" key="6">
    <source>
        <dbReference type="ARBA" id="ARBA00023315"/>
    </source>
</evidence>
<comment type="subcellular location">
    <subcellularLocation>
        <location evidence="8">Cytoplasm</location>
    </subcellularLocation>
</comment>
<evidence type="ECO:0000256" key="1">
    <source>
        <dbReference type="ARBA" id="ARBA00004925"/>
    </source>
</evidence>
<comment type="miscellaneous">
    <text evidence="8">In bacteria which possess the bifunctional enzyme ornithine acetyltransferase/N-acetylglutamate synthase (ArgJ), ArgA fulfills an anaplerotic role.</text>
</comment>
<evidence type="ECO:0000256" key="8">
    <source>
        <dbReference type="HAMAP-Rule" id="MF_01105"/>
    </source>
</evidence>
<dbReference type="InterPro" id="IPR036393">
    <property type="entry name" value="AceGlu_kinase-like_sf"/>
</dbReference>